<reference evidence="2" key="1">
    <citation type="submission" date="2018-05" db="EMBL/GenBank/DDBJ databases">
        <authorList>
            <person name="Lanie J.A."/>
            <person name="Ng W.-L."/>
            <person name="Kazmierczak K.M."/>
            <person name="Andrzejewski T.M."/>
            <person name="Davidsen T.M."/>
            <person name="Wayne K.J."/>
            <person name="Tettelin H."/>
            <person name="Glass J.I."/>
            <person name="Rusch D."/>
            <person name="Podicherti R."/>
            <person name="Tsui H.-C.T."/>
            <person name="Winkler M.E."/>
        </authorList>
    </citation>
    <scope>NUCLEOTIDE SEQUENCE</scope>
</reference>
<feature type="transmembrane region" description="Helical" evidence="1">
    <location>
        <begin position="5"/>
        <end position="22"/>
    </location>
</feature>
<feature type="non-terminal residue" evidence="2">
    <location>
        <position position="1"/>
    </location>
</feature>
<feature type="transmembrane region" description="Helical" evidence="1">
    <location>
        <begin position="119"/>
        <end position="142"/>
    </location>
</feature>
<keyword evidence="1" id="KW-1133">Transmembrane helix</keyword>
<organism evidence="2">
    <name type="scientific">marine metagenome</name>
    <dbReference type="NCBI Taxonomy" id="408172"/>
    <lineage>
        <taxon>unclassified sequences</taxon>
        <taxon>metagenomes</taxon>
        <taxon>ecological metagenomes</taxon>
    </lineage>
</organism>
<name>A0A382XQA7_9ZZZZ</name>
<proteinExistence type="predicted"/>
<gene>
    <name evidence="2" type="ORF">METZ01_LOCUS426171</name>
</gene>
<evidence type="ECO:0000256" key="1">
    <source>
        <dbReference type="SAM" id="Phobius"/>
    </source>
</evidence>
<feature type="transmembrane region" description="Helical" evidence="1">
    <location>
        <begin position="185"/>
        <end position="206"/>
    </location>
</feature>
<sequence>SSVALREVIILILMVVAVYYFLVDEKMIVAFILSIPLIFFKAQNFLILMLTFSIYHFFKVNSIKKKFFLLFVFFFVSYYLKGLVISRFSLPSSGFSVLGVLDNYRNYMYYEETRSYTEGYIAITDWLSLTFLALKGFFYMLFKPFPWECENILQLMQSIENIVIIGLICYVNTRSVRLPLIIGKIRSLNLLLLISMSVYGLVVFNFGSAARYRFPFMAIYFAYSFYLLKSDKLFGREEKAVWNYSHHIQPTTFPLSDK</sequence>
<feature type="transmembrane region" description="Helical" evidence="1">
    <location>
        <begin position="67"/>
        <end position="84"/>
    </location>
</feature>
<keyword evidence="1" id="KW-0472">Membrane</keyword>
<keyword evidence="1" id="KW-0812">Transmembrane</keyword>
<protein>
    <submittedName>
        <fullName evidence="2">Uncharacterized protein</fullName>
    </submittedName>
</protein>
<dbReference type="AlphaFoldDB" id="A0A382XQA7"/>
<feature type="transmembrane region" description="Helical" evidence="1">
    <location>
        <begin position="154"/>
        <end position="173"/>
    </location>
</feature>
<dbReference type="EMBL" id="UINC01169666">
    <property type="protein sequence ID" value="SVD73317.1"/>
    <property type="molecule type" value="Genomic_DNA"/>
</dbReference>
<evidence type="ECO:0000313" key="2">
    <source>
        <dbReference type="EMBL" id="SVD73317.1"/>
    </source>
</evidence>
<accession>A0A382XQA7</accession>
<feature type="transmembrane region" description="Helical" evidence="1">
    <location>
        <begin position="28"/>
        <end position="55"/>
    </location>
</feature>